<protein>
    <recommendedName>
        <fullName evidence="4">F-box domain-containing protein</fullName>
    </recommendedName>
</protein>
<accession>A0A6A6QR19</accession>
<dbReference type="AlphaFoldDB" id="A0A6A6QR19"/>
<evidence type="ECO:0000313" key="2">
    <source>
        <dbReference type="EMBL" id="KAF2494606.1"/>
    </source>
</evidence>
<organism evidence="2 3">
    <name type="scientific">Lophium mytilinum</name>
    <dbReference type="NCBI Taxonomy" id="390894"/>
    <lineage>
        <taxon>Eukaryota</taxon>
        <taxon>Fungi</taxon>
        <taxon>Dikarya</taxon>
        <taxon>Ascomycota</taxon>
        <taxon>Pezizomycotina</taxon>
        <taxon>Dothideomycetes</taxon>
        <taxon>Pleosporomycetidae</taxon>
        <taxon>Mytilinidiales</taxon>
        <taxon>Mytilinidiaceae</taxon>
        <taxon>Lophium</taxon>
    </lineage>
</organism>
<evidence type="ECO:0008006" key="4">
    <source>
        <dbReference type="Google" id="ProtNLM"/>
    </source>
</evidence>
<sequence>MGPTPLEDTQSPMHKETTNATDALGQTSPPPDVDSQINSNDSGPSEGSSPFRFLDLPAELRLRIYEYYLEGKECTVRIGCFPSKCDHLLPDDLCTGRYFFLPHPSLIALPRVNHQIRLEIAPLVFATVLRIYVRDHIGLINFARNVGDLGRKRIEVLHFFCIKNATFSSSKTCPYNEGLSKFSNLKKLDIQIYPGPHDFISPVEFVQVHGLRKLRAAKVDITFAVVPWHRQYAVTRAKARKWRDDLRKAIKRPIRGRRSIASPHSLIPGNTPT</sequence>
<keyword evidence="3" id="KW-1185">Reference proteome</keyword>
<feature type="compositionally biased region" description="Polar residues" evidence="1">
    <location>
        <begin position="35"/>
        <end position="48"/>
    </location>
</feature>
<name>A0A6A6QR19_9PEZI</name>
<evidence type="ECO:0000313" key="3">
    <source>
        <dbReference type="Proteomes" id="UP000799750"/>
    </source>
</evidence>
<dbReference type="Proteomes" id="UP000799750">
    <property type="component" value="Unassembled WGS sequence"/>
</dbReference>
<dbReference type="PANTHER" id="PTHR42085:SF2">
    <property type="entry name" value="F-BOX DOMAIN-CONTAINING PROTEIN"/>
    <property type="match status" value="1"/>
</dbReference>
<gene>
    <name evidence="2" type="ORF">BU16DRAFT_562258</name>
</gene>
<dbReference type="OrthoDB" id="5314997at2759"/>
<dbReference type="EMBL" id="MU004190">
    <property type="protein sequence ID" value="KAF2494606.1"/>
    <property type="molecule type" value="Genomic_DNA"/>
</dbReference>
<feature type="compositionally biased region" description="Polar residues" evidence="1">
    <location>
        <begin position="7"/>
        <end position="27"/>
    </location>
</feature>
<reference evidence="2" key="1">
    <citation type="journal article" date="2020" name="Stud. Mycol.">
        <title>101 Dothideomycetes genomes: a test case for predicting lifestyles and emergence of pathogens.</title>
        <authorList>
            <person name="Haridas S."/>
            <person name="Albert R."/>
            <person name="Binder M."/>
            <person name="Bloem J."/>
            <person name="Labutti K."/>
            <person name="Salamov A."/>
            <person name="Andreopoulos B."/>
            <person name="Baker S."/>
            <person name="Barry K."/>
            <person name="Bills G."/>
            <person name="Bluhm B."/>
            <person name="Cannon C."/>
            <person name="Castanera R."/>
            <person name="Culley D."/>
            <person name="Daum C."/>
            <person name="Ezra D."/>
            <person name="Gonzalez J."/>
            <person name="Henrissat B."/>
            <person name="Kuo A."/>
            <person name="Liang C."/>
            <person name="Lipzen A."/>
            <person name="Lutzoni F."/>
            <person name="Magnuson J."/>
            <person name="Mondo S."/>
            <person name="Nolan M."/>
            <person name="Ohm R."/>
            <person name="Pangilinan J."/>
            <person name="Park H.-J."/>
            <person name="Ramirez L."/>
            <person name="Alfaro M."/>
            <person name="Sun H."/>
            <person name="Tritt A."/>
            <person name="Yoshinaga Y."/>
            <person name="Zwiers L.-H."/>
            <person name="Turgeon B."/>
            <person name="Goodwin S."/>
            <person name="Spatafora J."/>
            <person name="Crous P."/>
            <person name="Grigoriev I."/>
        </authorList>
    </citation>
    <scope>NUCLEOTIDE SEQUENCE</scope>
    <source>
        <strain evidence="2">CBS 269.34</strain>
    </source>
</reference>
<proteinExistence type="predicted"/>
<evidence type="ECO:0000256" key="1">
    <source>
        <dbReference type="SAM" id="MobiDB-lite"/>
    </source>
</evidence>
<feature type="region of interest" description="Disordered" evidence="1">
    <location>
        <begin position="1"/>
        <end position="50"/>
    </location>
</feature>
<dbReference type="PANTHER" id="PTHR42085">
    <property type="entry name" value="F-BOX DOMAIN-CONTAINING PROTEIN"/>
    <property type="match status" value="1"/>
</dbReference>
<dbReference type="InterPro" id="IPR038883">
    <property type="entry name" value="AN11006-like"/>
</dbReference>